<evidence type="ECO:0008006" key="4">
    <source>
        <dbReference type="Google" id="ProtNLM"/>
    </source>
</evidence>
<dbReference type="InterPro" id="IPR036397">
    <property type="entry name" value="RNaseH_sf"/>
</dbReference>
<dbReference type="Proteomes" id="UP000499080">
    <property type="component" value="Unassembled WGS sequence"/>
</dbReference>
<evidence type="ECO:0000256" key="1">
    <source>
        <dbReference type="ARBA" id="ARBA00004123"/>
    </source>
</evidence>
<evidence type="ECO:0000313" key="3">
    <source>
        <dbReference type="Proteomes" id="UP000499080"/>
    </source>
</evidence>
<dbReference type="AlphaFoldDB" id="A0A4Y2JUW0"/>
<accession>A0A4Y2JUW0</accession>
<sequence>MRCVGGLLQAGAKQSTVARELNVYRNVIHRLWNHYQRDQNASRRRGTGRRRVTTTADDRYLLQCSRRRRTLTLTLTPWTAPLLRSCDLFSQFGLFDLRTLTARQLASQQGGPYPAKLCRADCIKDDCSHDDLLFVCFCPPAHVKARLHWAREHRSWTPEQWGHVLFTDESRFNIQNDSRRAMIWREPGTHYRAPNIVERDHYRGVICLGRDSNERPNRPLRVPSQLSDIATKSYTLLCGLLSLQWVPARYLWTIMPARIEHDWCGVIWRVKPFHRWRGLLDHRT</sequence>
<proteinExistence type="predicted"/>
<dbReference type="OrthoDB" id="6155880at2759"/>
<dbReference type="SUPFAM" id="SSF46689">
    <property type="entry name" value="Homeodomain-like"/>
    <property type="match status" value="1"/>
</dbReference>
<dbReference type="Gene3D" id="3.30.420.10">
    <property type="entry name" value="Ribonuclease H-like superfamily/Ribonuclease H"/>
    <property type="match status" value="1"/>
</dbReference>
<gene>
    <name evidence="2" type="ORF">AVEN_190071_1</name>
</gene>
<reference evidence="2 3" key="1">
    <citation type="journal article" date="2019" name="Sci. Rep.">
        <title>Orb-weaving spider Araneus ventricosus genome elucidates the spidroin gene catalogue.</title>
        <authorList>
            <person name="Kono N."/>
            <person name="Nakamura H."/>
            <person name="Ohtoshi R."/>
            <person name="Moran D.A.P."/>
            <person name="Shinohara A."/>
            <person name="Yoshida Y."/>
            <person name="Fujiwara M."/>
            <person name="Mori M."/>
            <person name="Tomita M."/>
            <person name="Arakawa K."/>
        </authorList>
    </citation>
    <scope>NUCLEOTIDE SEQUENCE [LARGE SCALE GENOMIC DNA]</scope>
</reference>
<comment type="subcellular location">
    <subcellularLocation>
        <location evidence="1">Nucleus</location>
    </subcellularLocation>
</comment>
<evidence type="ECO:0000313" key="2">
    <source>
        <dbReference type="EMBL" id="GBM92976.1"/>
    </source>
</evidence>
<dbReference type="GO" id="GO:0003676">
    <property type="term" value="F:nucleic acid binding"/>
    <property type="evidence" value="ECO:0007669"/>
    <property type="project" value="InterPro"/>
</dbReference>
<protein>
    <recommendedName>
        <fullName evidence="4">Transposase Tc1-like domain-containing protein</fullName>
    </recommendedName>
</protein>
<dbReference type="GO" id="GO:0005634">
    <property type="term" value="C:nucleus"/>
    <property type="evidence" value="ECO:0007669"/>
    <property type="project" value="UniProtKB-SubCell"/>
</dbReference>
<comment type="caution">
    <text evidence="2">The sequence shown here is derived from an EMBL/GenBank/DDBJ whole genome shotgun (WGS) entry which is preliminary data.</text>
</comment>
<dbReference type="EMBL" id="BGPR01003836">
    <property type="protein sequence ID" value="GBM92976.1"/>
    <property type="molecule type" value="Genomic_DNA"/>
</dbReference>
<dbReference type="InterPro" id="IPR009057">
    <property type="entry name" value="Homeodomain-like_sf"/>
</dbReference>
<keyword evidence="3" id="KW-1185">Reference proteome</keyword>
<organism evidence="2 3">
    <name type="scientific">Araneus ventricosus</name>
    <name type="common">Orbweaver spider</name>
    <name type="synonym">Epeira ventricosa</name>
    <dbReference type="NCBI Taxonomy" id="182803"/>
    <lineage>
        <taxon>Eukaryota</taxon>
        <taxon>Metazoa</taxon>
        <taxon>Ecdysozoa</taxon>
        <taxon>Arthropoda</taxon>
        <taxon>Chelicerata</taxon>
        <taxon>Arachnida</taxon>
        <taxon>Araneae</taxon>
        <taxon>Araneomorphae</taxon>
        <taxon>Entelegynae</taxon>
        <taxon>Araneoidea</taxon>
        <taxon>Araneidae</taxon>
        <taxon>Araneus</taxon>
    </lineage>
</organism>
<name>A0A4Y2JUW0_ARAVE</name>